<dbReference type="InParanoid" id="A0A0V0QYC7"/>
<proteinExistence type="predicted"/>
<organism evidence="2 3">
    <name type="scientific">Pseudocohnilembus persalinus</name>
    <name type="common">Ciliate</name>
    <dbReference type="NCBI Taxonomy" id="266149"/>
    <lineage>
        <taxon>Eukaryota</taxon>
        <taxon>Sar</taxon>
        <taxon>Alveolata</taxon>
        <taxon>Ciliophora</taxon>
        <taxon>Intramacronucleata</taxon>
        <taxon>Oligohymenophorea</taxon>
        <taxon>Scuticociliatia</taxon>
        <taxon>Philasterida</taxon>
        <taxon>Pseudocohnilembidae</taxon>
        <taxon>Pseudocohnilembus</taxon>
    </lineage>
</organism>
<feature type="transmembrane region" description="Helical" evidence="1">
    <location>
        <begin position="88"/>
        <end position="108"/>
    </location>
</feature>
<name>A0A0V0QYC7_PSEPJ</name>
<gene>
    <name evidence="2" type="ORF">PPERSA_06955</name>
</gene>
<dbReference type="AlphaFoldDB" id="A0A0V0QYC7"/>
<evidence type="ECO:0000313" key="2">
    <source>
        <dbReference type="EMBL" id="KRX07340.1"/>
    </source>
</evidence>
<keyword evidence="1" id="KW-0472">Membrane</keyword>
<evidence type="ECO:0000313" key="3">
    <source>
        <dbReference type="Proteomes" id="UP000054937"/>
    </source>
</evidence>
<evidence type="ECO:0000256" key="1">
    <source>
        <dbReference type="SAM" id="Phobius"/>
    </source>
</evidence>
<reference evidence="2 3" key="1">
    <citation type="journal article" date="2015" name="Sci. Rep.">
        <title>Genome of the facultative scuticociliatosis pathogen Pseudocohnilembus persalinus provides insight into its virulence through horizontal gene transfer.</title>
        <authorList>
            <person name="Xiong J."/>
            <person name="Wang G."/>
            <person name="Cheng J."/>
            <person name="Tian M."/>
            <person name="Pan X."/>
            <person name="Warren A."/>
            <person name="Jiang C."/>
            <person name="Yuan D."/>
            <person name="Miao W."/>
        </authorList>
    </citation>
    <scope>NUCLEOTIDE SEQUENCE [LARGE SCALE GENOMIC DNA]</scope>
    <source>
        <strain evidence="2">36N120E</strain>
    </source>
</reference>
<accession>A0A0V0QYC7</accession>
<keyword evidence="3" id="KW-1185">Reference proteome</keyword>
<protein>
    <submittedName>
        <fullName evidence="2">Uncharacterized protein</fullName>
    </submittedName>
</protein>
<comment type="caution">
    <text evidence="2">The sequence shown here is derived from an EMBL/GenBank/DDBJ whole genome shotgun (WGS) entry which is preliminary data.</text>
</comment>
<keyword evidence="1" id="KW-0812">Transmembrane</keyword>
<keyword evidence="1" id="KW-1133">Transmembrane helix</keyword>
<sequence length="124" mass="14253">MNYIIGFQTSPKEASRPLNKLLNPSYFTIFMETFKKFSLSFQKAILVYITQNGFEPKVVIIPDKQAAFEYPIISEISAPKQFLNSSYLNLYFIFSMGYINNVVVVLAIDPEMPCKQFSIEESIL</sequence>
<dbReference type="Proteomes" id="UP000054937">
    <property type="component" value="Unassembled WGS sequence"/>
</dbReference>
<dbReference type="EMBL" id="LDAU01000084">
    <property type="protein sequence ID" value="KRX07340.1"/>
    <property type="molecule type" value="Genomic_DNA"/>
</dbReference>